<dbReference type="PANTHER" id="PTHR43809:SF1">
    <property type="entry name" value="NITRITE REDUCTASE (NADH) LARGE SUBUNIT"/>
    <property type="match status" value="1"/>
</dbReference>
<dbReference type="InterPro" id="IPR023753">
    <property type="entry name" value="FAD/NAD-binding_dom"/>
</dbReference>
<keyword evidence="4" id="KW-0479">Metal-binding</keyword>
<name>A0A090QIX2_9GAMM</name>
<dbReference type="PRINTS" id="PR00368">
    <property type="entry name" value="FADPNR"/>
</dbReference>
<dbReference type="EMBL" id="BBMN01000001">
    <property type="protein sequence ID" value="GAL03065.1"/>
    <property type="molecule type" value="Genomic_DNA"/>
</dbReference>
<gene>
    <name evidence="9" type="ORF">JCM19237_5958</name>
</gene>
<evidence type="ECO:0000259" key="8">
    <source>
        <dbReference type="Pfam" id="PF07992"/>
    </source>
</evidence>
<dbReference type="STRING" id="754436.JCM19237_5958"/>
<evidence type="ECO:0000256" key="4">
    <source>
        <dbReference type="ARBA" id="ARBA00022723"/>
    </source>
</evidence>
<dbReference type="Pfam" id="PF07992">
    <property type="entry name" value="Pyr_redox_2"/>
    <property type="match status" value="1"/>
</dbReference>
<comment type="cofactor">
    <cofactor evidence="1">
        <name>siroheme</name>
        <dbReference type="ChEBI" id="CHEBI:60052"/>
    </cofactor>
</comment>
<keyword evidence="3" id="KW-0349">Heme</keyword>
<dbReference type="InterPro" id="IPR052034">
    <property type="entry name" value="NasD-like"/>
</dbReference>
<dbReference type="AlphaFoldDB" id="A0A090QIX2"/>
<evidence type="ECO:0000256" key="2">
    <source>
        <dbReference type="ARBA" id="ARBA00005096"/>
    </source>
</evidence>
<sequence length="163" mass="18157">MSKLKLVIVGNGMVGHRYIEDLVEKTDVSKYEITVFCEEPRVAYDRVHLSSYFSHHTAQELSLVKEGFYEKHGIQVLLGERAINIHRQNRIVYSSSGREIQYDKLILASGSYPFVPPIKGHEGKDCFVYRTIEDLKQIEACAKNSKSGVVIGGGLLGLEAAGA</sequence>
<comment type="caution">
    <text evidence="9">The sequence shown here is derived from an EMBL/GenBank/DDBJ whole genome shotgun (WGS) entry which is preliminary data.</text>
</comment>
<organism evidence="9 10">
    <name type="scientific">Photobacterium aphoticum</name>
    <dbReference type="NCBI Taxonomy" id="754436"/>
    <lineage>
        <taxon>Bacteria</taxon>
        <taxon>Pseudomonadati</taxon>
        <taxon>Pseudomonadota</taxon>
        <taxon>Gammaproteobacteria</taxon>
        <taxon>Vibrionales</taxon>
        <taxon>Vibrionaceae</taxon>
        <taxon>Photobacterium</taxon>
    </lineage>
</organism>
<comment type="pathway">
    <text evidence="2">Nitrogen metabolism; nitrate reduction (assimilation).</text>
</comment>
<dbReference type="GO" id="GO:0051536">
    <property type="term" value="F:iron-sulfur cluster binding"/>
    <property type="evidence" value="ECO:0007669"/>
    <property type="project" value="UniProtKB-KW"/>
</dbReference>
<dbReference type="Gene3D" id="3.50.50.60">
    <property type="entry name" value="FAD/NAD(P)-binding domain"/>
    <property type="match status" value="2"/>
</dbReference>
<reference evidence="9 10" key="1">
    <citation type="journal article" date="2014" name="Genome Announc.">
        <title>Draft Genome Sequences of Two Vibrionaceae Species, Vibrio ponticus C121 and Photobacterium aphoticum C119, Isolated as Coral Reef Microbiota.</title>
        <authorList>
            <person name="Al-saari N."/>
            <person name="Meirelles P.M."/>
            <person name="Mino S."/>
            <person name="Suda W."/>
            <person name="Oshima K."/>
            <person name="Hattori M."/>
            <person name="Ohkuma M."/>
            <person name="Thompson F.L."/>
            <person name="Gomez-Gil B."/>
            <person name="Sawabe T."/>
            <person name="Sawabe T."/>
        </authorList>
    </citation>
    <scope>NUCLEOTIDE SEQUENCE [LARGE SCALE GENOMIC DNA]</scope>
    <source>
        <strain evidence="9 10">JCM 19237</strain>
    </source>
</reference>
<evidence type="ECO:0000256" key="5">
    <source>
        <dbReference type="ARBA" id="ARBA00023002"/>
    </source>
</evidence>
<keyword evidence="7" id="KW-0411">Iron-sulfur</keyword>
<accession>A0A090QIX2</accession>
<proteinExistence type="predicted"/>
<feature type="domain" description="FAD/NAD(P)-binding" evidence="8">
    <location>
        <begin position="5"/>
        <end position="162"/>
    </location>
</feature>
<evidence type="ECO:0000313" key="10">
    <source>
        <dbReference type="Proteomes" id="UP000029227"/>
    </source>
</evidence>
<keyword evidence="5 9" id="KW-0560">Oxidoreductase</keyword>
<evidence type="ECO:0000256" key="3">
    <source>
        <dbReference type="ARBA" id="ARBA00022617"/>
    </source>
</evidence>
<dbReference type="eggNOG" id="COG1251">
    <property type="taxonomic scope" value="Bacteria"/>
</dbReference>
<evidence type="ECO:0000313" key="9">
    <source>
        <dbReference type="EMBL" id="GAL03065.1"/>
    </source>
</evidence>
<dbReference type="Proteomes" id="UP000029227">
    <property type="component" value="Unassembled WGS sequence"/>
</dbReference>
<dbReference type="SUPFAM" id="SSF51905">
    <property type="entry name" value="FAD/NAD(P)-binding domain"/>
    <property type="match status" value="1"/>
</dbReference>
<dbReference type="GO" id="GO:0008942">
    <property type="term" value="F:nitrite reductase [NAD(P)H] activity"/>
    <property type="evidence" value="ECO:0007669"/>
    <property type="project" value="UniProtKB-EC"/>
</dbReference>
<keyword evidence="6" id="KW-0408">Iron</keyword>
<dbReference type="GO" id="GO:0046872">
    <property type="term" value="F:metal ion binding"/>
    <property type="evidence" value="ECO:0007669"/>
    <property type="project" value="UniProtKB-KW"/>
</dbReference>
<evidence type="ECO:0000256" key="1">
    <source>
        <dbReference type="ARBA" id="ARBA00001929"/>
    </source>
</evidence>
<protein>
    <submittedName>
        <fullName evidence="9">Nitrite reductase [NAD(P)H] large subunit</fullName>
        <ecNumber evidence="9">1.7.1.4</ecNumber>
    </submittedName>
</protein>
<evidence type="ECO:0000256" key="6">
    <source>
        <dbReference type="ARBA" id="ARBA00023004"/>
    </source>
</evidence>
<dbReference type="PANTHER" id="PTHR43809">
    <property type="entry name" value="NITRITE REDUCTASE (NADH) LARGE SUBUNIT"/>
    <property type="match status" value="1"/>
</dbReference>
<dbReference type="InterPro" id="IPR036188">
    <property type="entry name" value="FAD/NAD-bd_sf"/>
</dbReference>
<dbReference type="EC" id="1.7.1.4" evidence="9"/>
<evidence type="ECO:0000256" key="7">
    <source>
        <dbReference type="ARBA" id="ARBA00023014"/>
    </source>
</evidence>